<keyword evidence="1" id="KW-1133">Transmembrane helix</keyword>
<keyword evidence="1" id="KW-0472">Membrane</keyword>
<name>A0ABV9QKW5_9FIRM</name>
<evidence type="ECO:0000313" key="2">
    <source>
        <dbReference type="EMBL" id="MFC4804301.1"/>
    </source>
</evidence>
<comment type="caution">
    <text evidence="2">The sequence shown here is derived from an EMBL/GenBank/DDBJ whole genome shotgun (WGS) entry which is preliminary data.</text>
</comment>
<evidence type="ECO:0000313" key="3">
    <source>
        <dbReference type="Proteomes" id="UP001595916"/>
    </source>
</evidence>
<feature type="transmembrane region" description="Helical" evidence="1">
    <location>
        <begin position="90"/>
        <end position="114"/>
    </location>
</feature>
<gene>
    <name evidence="2" type="ORF">ACFO4R_04320</name>
</gene>
<sequence length="129" mass="14758">MNDQNNKNYEEFKGAAENFKKEASERFEQLGNNARNQGGPFLSKLLSFDNMIAGKIIKVLYFLMLIGVIITGIGMIFTRDMWGNRQILSGILVILIGPFVVRIWAELAIILFNINDNLAEIKNMLKYRK</sequence>
<dbReference type="EMBL" id="JBHSHL010000014">
    <property type="protein sequence ID" value="MFC4804301.1"/>
    <property type="molecule type" value="Genomic_DNA"/>
</dbReference>
<proteinExistence type="predicted"/>
<feature type="transmembrane region" description="Helical" evidence="1">
    <location>
        <begin position="59"/>
        <end position="78"/>
    </location>
</feature>
<evidence type="ECO:0000256" key="1">
    <source>
        <dbReference type="SAM" id="Phobius"/>
    </source>
</evidence>
<dbReference type="RefSeq" id="WP_379787808.1">
    <property type="nucleotide sequence ID" value="NZ_JBHSHL010000014.1"/>
</dbReference>
<protein>
    <submittedName>
        <fullName evidence="2">DUF4282 domain-containing protein</fullName>
    </submittedName>
</protein>
<accession>A0ABV9QKW5</accession>
<dbReference type="Pfam" id="PF14110">
    <property type="entry name" value="DUF4282"/>
    <property type="match status" value="1"/>
</dbReference>
<dbReference type="InterPro" id="IPR025557">
    <property type="entry name" value="DUF4282"/>
</dbReference>
<keyword evidence="3" id="KW-1185">Reference proteome</keyword>
<reference evidence="3" key="1">
    <citation type="journal article" date="2019" name="Int. J. Syst. Evol. Microbiol.">
        <title>The Global Catalogue of Microorganisms (GCM) 10K type strain sequencing project: providing services to taxonomists for standard genome sequencing and annotation.</title>
        <authorList>
            <consortium name="The Broad Institute Genomics Platform"/>
            <consortium name="The Broad Institute Genome Sequencing Center for Infectious Disease"/>
            <person name="Wu L."/>
            <person name="Ma J."/>
        </authorList>
    </citation>
    <scope>NUCLEOTIDE SEQUENCE [LARGE SCALE GENOMIC DNA]</scope>
    <source>
        <strain evidence="3">CCUG 46385</strain>
    </source>
</reference>
<keyword evidence="1" id="KW-0812">Transmembrane</keyword>
<dbReference type="Proteomes" id="UP001595916">
    <property type="component" value="Unassembled WGS sequence"/>
</dbReference>
<organism evidence="2 3">
    <name type="scientific">Filifactor villosus</name>
    <dbReference type="NCBI Taxonomy" id="29374"/>
    <lineage>
        <taxon>Bacteria</taxon>
        <taxon>Bacillati</taxon>
        <taxon>Bacillota</taxon>
        <taxon>Clostridia</taxon>
        <taxon>Peptostreptococcales</taxon>
        <taxon>Filifactoraceae</taxon>
        <taxon>Filifactor</taxon>
    </lineage>
</organism>